<sequence length="567" mass="61276">MTSDAKGNHRRMLELMESVDWFGRGKDSFRLFRQPLVPVISVEDGQWLLSDAMQLMAKPGGHGAIWKLMRDEGVFAWLQQQGRKAALVRQISNPMAGTDTTLLALAGRGQQQRSSFGFMSCDRAVGAAEGCNALQERKRWEGQCTLMGGLVVSWAVTAGSSEQLMPGLIFNRNKAITYKDPLRGTPAQRMLAGRMECTMQNIADYMTDRKSEALQPTDPACNQLSTFLVYNERRKVTSSAKKRREQGSTKISQTPDGSFYDLQVYADHALGHREVAASPAQSSTTTAALHRPLRRRSSSSSSGSSSRVLNNISSSTSSLRSSSRGSSRSPSSSRSSSSSPTRSLPQASVLGDAHEALSHLQGTGSSSSSEAEALSTANGAPMSPLCPSAPSHSIHSHPLQHSSIADGSNYAGSGDKQTNIEDEATSRRGGRESEMPQLQQPVGHVMEVGVCNGAHAHANAHARTHTSAHGHASQHLVYSSSSCGRLRLRNVAVVNRGVDWGAPDNVYWKHQVERNEALHVHLRGRSEFEAHDVTIQGNHTFEVPDGHQDVSGKLKLELIAATAAVEP</sequence>
<organism evidence="3 4">
    <name type="scientific">Dunaliella salina</name>
    <name type="common">Green alga</name>
    <name type="synonym">Protococcus salinus</name>
    <dbReference type="NCBI Taxonomy" id="3046"/>
    <lineage>
        <taxon>Eukaryota</taxon>
        <taxon>Viridiplantae</taxon>
        <taxon>Chlorophyta</taxon>
        <taxon>core chlorophytes</taxon>
        <taxon>Chlorophyceae</taxon>
        <taxon>CS clade</taxon>
        <taxon>Chlamydomonadales</taxon>
        <taxon>Dunaliellaceae</taxon>
        <taxon>Dunaliella</taxon>
    </lineage>
</organism>
<feature type="compositionally biased region" description="Low complexity" evidence="1">
    <location>
        <begin position="358"/>
        <end position="376"/>
    </location>
</feature>
<proteinExistence type="predicted"/>
<evidence type="ECO:0000313" key="4">
    <source>
        <dbReference type="Proteomes" id="UP000815325"/>
    </source>
</evidence>
<dbReference type="PANTHER" id="PTHR11952">
    <property type="entry name" value="UDP- GLUCOSE PYROPHOSPHORYLASE"/>
    <property type="match status" value="1"/>
</dbReference>
<keyword evidence="3" id="KW-0808">Transferase</keyword>
<feature type="region of interest" description="Disordered" evidence="1">
    <location>
        <begin position="275"/>
        <end position="346"/>
    </location>
</feature>
<evidence type="ECO:0000259" key="2">
    <source>
        <dbReference type="Pfam" id="PF25441"/>
    </source>
</evidence>
<protein>
    <submittedName>
        <fullName evidence="3">Nucleotide-diphospho-sugar transferase</fullName>
    </submittedName>
</protein>
<dbReference type="InterPro" id="IPR039741">
    <property type="entry name" value="UDP-sugar_pyrophosphorylase"/>
</dbReference>
<comment type="caution">
    <text evidence="3">The sequence shown here is derived from an EMBL/GenBank/DDBJ whole genome shotgun (WGS) entry which is preliminary data.</text>
</comment>
<keyword evidence="4" id="KW-1185">Reference proteome</keyword>
<gene>
    <name evidence="3" type="ORF">DUNSADRAFT_3829</name>
</gene>
<dbReference type="PANTHER" id="PTHR11952:SF14">
    <property type="entry name" value="UTP--GLUCOSE-1-PHOSPHATE URIDYLYLTRANSFERASE 3, CHLOROPLASTIC"/>
    <property type="match status" value="1"/>
</dbReference>
<feature type="region of interest" description="Disordered" evidence="1">
    <location>
        <begin position="235"/>
        <end position="256"/>
    </location>
</feature>
<name>A0ABQ7GT84_DUNSA</name>
<dbReference type="InterPro" id="IPR029044">
    <property type="entry name" value="Nucleotide-diphossugar_trans"/>
</dbReference>
<feature type="compositionally biased region" description="Low complexity" evidence="1">
    <location>
        <begin position="276"/>
        <end position="288"/>
    </location>
</feature>
<dbReference type="InterPro" id="IPR057388">
    <property type="entry name" value="Hexapep_UGP3_C"/>
</dbReference>
<dbReference type="SUPFAM" id="SSF53448">
    <property type="entry name" value="Nucleotide-diphospho-sugar transferases"/>
    <property type="match status" value="1"/>
</dbReference>
<feature type="compositionally biased region" description="Basic and acidic residues" evidence="1">
    <location>
        <begin position="424"/>
        <end position="434"/>
    </location>
</feature>
<dbReference type="Gene3D" id="3.90.550.10">
    <property type="entry name" value="Spore Coat Polysaccharide Biosynthesis Protein SpsA, Chain A"/>
    <property type="match status" value="1"/>
</dbReference>
<feature type="compositionally biased region" description="Low complexity" evidence="1">
    <location>
        <begin position="298"/>
        <end position="345"/>
    </location>
</feature>
<feature type="domain" description="UGP3-like C-terminal hexapeptide repeats" evidence="2">
    <location>
        <begin position="469"/>
        <end position="548"/>
    </location>
</feature>
<evidence type="ECO:0000313" key="3">
    <source>
        <dbReference type="EMBL" id="KAF5837813.1"/>
    </source>
</evidence>
<reference evidence="3" key="1">
    <citation type="submission" date="2017-08" db="EMBL/GenBank/DDBJ databases">
        <authorList>
            <person name="Polle J.E."/>
            <person name="Barry K."/>
            <person name="Cushman J."/>
            <person name="Schmutz J."/>
            <person name="Tran D."/>
            <person name="Hathwaick L.T."/>
            <person name="Yim W.C."/>
            <person name="Jenkins J."/>
            <person name="Mckie-Krisberg Z.M."/>
            <person name="Prochnik S."/>
            <person name="Lindquist E."/>
            <person name="Dockter R.B."/>
            <person name="Adam C."/>
            <person name="Molina H."/>
            <person name="Bunkerborg J."/>
            <person name="Jin E."/>
            <person name="Buchheim M."/>
            <person name="Magnuson J."/>
        </authorList>
    </citation>
    <scope>NUCLEOTIDE SEQUENCE</scope>
    <source>
        <strain evidence="3">CCAP 19/18</strain>
    </source>
</reference>
<dbReference type="Proteomes" id="UP000815325">
    <property type="component" value="Unassembled WGS sequence"/>
</dbReference>
<dbReference type="Pfam" id="PF25441">
    <property type="entry name" value="Hexapep_UGP3_C"/>
    <property type="match status" value="1"/>
</dbReference>
<feature type="compositionally biased region" description="Low complexity" evidence="1">
    <location>
        <begin position="388"/>
        <end position="397"/>
    </location>
</feature>
<dbReference type="GO" id="GO:0016740">
    <property type="term" value="F:transferase activity"/>
    <property type="evidence" value="ECO:0007669"/>
    <property type="project" value="UniProtKB-KW"/>
</dbReference>
<feature type="region of interest" description="Disordered" evidence="1">
    <location>
        <begin position="358"/>
        <end position="440"/>
    </location>
</feature>
<dbReference type="EMBL" id="MU069602">
    <property type="protein sequence ID" value="KAF5837813.1"/>
    <property type="molecule type" value="Genomic_DNA"/>
</dbReference>
<evidence type="ECO:0000256" key="1">
    <source>
        <dbReference type="SAM" id="MobiDB-lite"/>
    </source>
</evidence>
<accession>A0ABQ7GT84</accession>